<comment type="function">
    <text evidence="4">Part of the outer membrane protein assembly complex, which is involved in assembly and insertion of beta-barrel proteins into the outer membrane.</text>
</comment>
<dbReference type="Gene3D" id="3.30.1450.10">
    <property type="match status" value="1"/>
</dbReference>
<name>A0ABT7DUE8_9NEIS</name>
<feature type="chain" id="PRO_5044929604" description="Outer membrane protein assembly factor BamE" evidence="4">
    <location>
        <begin position="21"/>
        <end position="126"/>
    </location>
</feature>
<evidence type="ECO:0000259" key="5">
    <source>
        <dbReference type="Pfam" id="PF04355"/>
    </source>
</evidence>
<evidence type="ECO:0000313" key="6">
    <source>
        <dbReference type="EMBL" id="MDK2123682.1"/>
    </source>
</evidence>
<organism evidence="6 7">
    <name type="scientific">Parachitinimonas caeni</name>
    <dbReference type="NCBI Taxonomy" id="3031301"/>
    <lineage>
        <taxon>Bacteria</taxon>
        <taxon>Pseudomonadati</taxon>
        <taxon>Pseudomonadota</taxon>
        <taxon>Betaproteobacteria</taxon>
        <taxon>Neisseriales</taxon>
        <taxon>Chitinibacteraceae</taxon>
        <taxon>Parachitinimonas</taxon>
    </lineage>
</organism>
<sequence length="126" mass="13456" precursor="true">MIKPAFALALAACLTGCSFLTPYKLDIPQGTPITADQTAKLKLGMTRSQVRFVLGSPLLQDAFHGNRWDYVFYESKGGKVSEQKRYHVLFDGDRLVGMGGDTLPARNVTVIPAPGGTTPEAAKAGG</sequence>
<comment type="caution">
    <text evidence="6">The sequence shown here is derived from an EMBL/GenBank/DDBJ whole genome shotgun (WGS) entry which is preliminary data.</text>
</comment>
<evidence type="ECO:0000256" key="2">
    <source>
        <dbReference type="ARBA" id="ARBA00023136"/>
    </source>
</evidence>
<comment type="similarity">
    <text evidence="4">Belongs to the BamE family.</text>
</comment>
<keyword evidence="3 4" id="KW-0998">Cell outer membrane</keyword>
<dbReference type="InterPro" id="IPR007450">
    <property type="entry name" value="BamE_dom"/>
</dbReference>
<dbReference type="InterPro" id="IPR037873">
    <property type="entry name" value="BamE-like"/>
</dbReference>
<reference evidence="6" key="1">
    <citation type="submission" date="2023-03" db="EMBL/GenBank/DDBJ databases">
        <title>Chitinimonas shenzhenensis gen. nov., sp. nov., a novel member of family Burkholderiaceae isolated from activated sludge collected in Shen Zhen, China.</title>
        <authorList>
            <person name="Wang X."/>
        </authorList>
    </citation>
    <scope>NUCLEOTIDE SEQUENCE</scope>
    <source>
        <strain evidence="6">DQS-5</strain>
    </source>
</reference>
<dbReference type="PANTHER" id="PTHR37482">
    <property type="entry name" value="OUTER MEMBRANE PROTEIN ASSEMBLY FACTOR BAME"/>
    <property type="match status" value="1"/>
</dbReference>
<dbReference type="PANTHER" id="PTHR37482:SF1">
    <property type="entry name" value="OUTER MEMBRANE PROTEIN ASSEMBLY FACTOR BAME"/>
    <property type="match status" value="1"/>
</dbReference>
<dbReference type="InterPro" id="IPR026592">
    <property type="entry name" value="BamE"/>
</dbReference>
<evidence type="ECO:0000256" key="1">
    <source>
        <dbReference type="ARBA" id="ARBA00022729"/>
    </source>
</evidence>
<feature type="domain" description="Outer membrane protein assembly factor BamE" evidence="5">
    <location>
        <begin position="30"/>
        <end position="96"/>
    </location>
</feature>
<protein>
    <recommendedName>
        <fullName evidence="4">Outer membrane protein assembly factor BamE</fullName>
    </recommendedName>
</protein>
<dbReference type="HAMAP" id="MF_00925">
    <property type="entry name" value="OM_assembly_BamE"/>
    <property type="match status" value="1"/>
</dbReference>
<dbReference type="Pfam" id="PF04355">
    <property type="entry name" value="BamE"/>
    <property type="match status" value="1"/>
</dbReference>
<comment type="subcellular location">
    <subcellularLocation>
        <location evidence="4">Cell outer membrane</location>
    </subcellularLocation>
</comment>
<keyword evidence="1 4" id="KW-0732">Signal</keyword>
<keyword evidence="2 4" id="KW-0472">Membrane</keyword>
<dbReference type="EMBL" id="JARRAF010000005">
    <property type="protein sequence ID" value="MDK2123682.1"/>
    <property type="molecule type" value="Genomic_DNA"/>
</dbReference>
<evidence type="ECO:0000313" key="7">
    <source>
        <dbReference type="Proteomes" id="UP001172778"/>
    </source>
</evidence>
<dbReference type="RefSeq" id="WP_284099979.1">
    <property type="nucleotide sequence ID" value="NZ_JARRAF010000005.1"/>
</dbReference>
<evidence type="ECO:0000256" key="3">
    <source>
        <dbReference type="ARBA" id="ARBA00023237"/>
    </source>
</evidence>
<evidence type="ECO:0000256" key="4">
    <source>
        <dbReference type="HAMAP-Rule" id="MF_00925"/>
    </source>
</evidence>
<accession>A0ABT7DUE8</accession>
<dbReference type="Proteomes" id="UP001172778">
    <property type="component" value="Unassembled WGS sequence"/>
</dbReference>
<gene>
    <name evidence="4" type="primary">bamE</name>
    <name evidence="6" type="ORF">PZA18_06435</name>
</gene>
<proteinExistence type="inferred from homology"/>
<feature type="signal peptide" evidence="4">
    <location>
        <begin position="1"/>
        <end position="20"/>
    </location>
</feature>
<keyword evidence="7" id="KW-1185">Reference proteome</keyword>
<comment type="subunit">
    <text evidence="4">Part of the Bam complex.</text>
</comment>